<name>A0A1I8Q317_STOCA</name>
<keyword evidence="2" id="KW-0479">Metal-binding</keyword>
<feature type="compositionally biased region" description="Acidic residues" evidence="8">
    <location>
        <begin position="1487"/>
        <end position="1499"/>
    </location>
</feature>
<dbReference type="SUPFAM" id="SSF53098">
    <property type="entry name" value="Ribonuclease H-like"/>
    <property type="match status" value="1"/>
</dbReference>
<dbReference type="GO" id="GO:0008270">
    <property type="term" value="F:zinc ion binding"/>
    <property type="evidence" value="ECO:0007669"/>
    <property type="project" value="UniProtKB-KW"/>
</dbReference>
<feature type="domain" description="BED-type" evidence="9">
    <location>
        <begin position="859"/>
        <end position="919"/>
    </location>
</feature>
<dbReference type="PROSITE" id="PS50808">
    <property type="entry name" value="ZF_BED"/>
    <property type="match status" value="5"/>
</dbReference>
<keyword evidence="3 7" id="KW-0863">Zinc-finger</keyword>
<reference evidence="10" key="1">
    <citation type="submission" date="2020-05" db="UniProtKB">
        <authorList>
            <consortium name="EnsemblMetazoa"/>
        </authorList>
    </citation>
    <scope>IDENTIFICATION</scope>
    <source>
        <strain evidence="10">USDA</strain>
    </source>
</reference>
<dbReference type="GO" id="GO:0005634">
    <property type="term" value="C:nucleus"/>
    <property type="evidence" value="ECO:0007669"/>
    <property type="project" value="UniProtKB-SubCell"/>
</dbReference>
<comment type="subcellular location">
    <subcellularLocation>
        <location evidence="1">Nucleus</location>
    </subcellularLocation>
</comment>
<dbReference type="EnsemblMetazoa" id="SCAU013412-RB">
    <property type="protein sequence ID" value="SCAU013412-PB"/>
    <property type="gene ID" value="SCAU013412"/>
</dbReference>
<feature type="region of interest" description="Disordered" evidence="8">
    <location>
        <begin position="1939"/>
        <end position="1966"/>
    </location>
</feature>
<dbReference type="GO" id="GO:0046983">
    <property type="term" value="F:protein dimerization activity"/>
    <property type="evidence" value="ECO:0007669"/>
    <property type="project" value="InterPro"/>
</dbReference>
<dbReference type="KEGG" id="scac:106085034"/>
<sequence length="2708" mass="313433">MSTNFSHEVKLKIEKGLYKIKPYKYGFGPLWKIFSLIYNESDCLVQGLVCCTKCNKLCLYDGRNVKVMNQHECFKKEFPNEGDNESKDDDAPLMDLAESKESLESPEIIERNIQTGHYTLLSMRNSHKVWNIFRKITDHEGNLVIGWVCCSFCNHLVRFFKYCLASMKEHKCFVEWYHQHLEEMIRTGSYTLVDKQYSSSPIWSKFASIAKQNKSLVKNLVCCRQCLTIFPYQDKRSETKLNCHQCFDNESEEASQEDGEPNEMSFPRDEQDLIISEGVHMDVTEEEFVNDNKELKEESNEANDFLMQTASAQRTIVKQKLDSGLYTLKMMQGRPSLVWQVFAAILKEDGILLENFVCCTKCKQVFKICGLRTGNLKIHHCFTEFKLSDFGVTTILASVKRKLMIGDCKLINNETDAKFMHIAKKNGNIFEDFVACCQCKEVVQKINQEEHACPSSSSESPKVLVAKPAVPTITVDDKMKADIKENINAKIYTLKMQTQARSKIWQIFALIMQPNGVKIKNYVFCIKCKNVTRLTEGNVNNLQRHPCYKEYVNKSQEFEVESENEDGADNGNVNDNDGMSVNDNDSFEDIDNFIDNDNHVMVNDIDFVEKKAKVDSYHNDNGIFKNEYNNKDNDDDDVNANNKIEERVHDMSLQNSELKIQPDLNTEMDMEAIHNTLQYSKLKFEPDLNIEMVQHDSHMKTADDDSHIEPLQNSSDTMITPMQPTDDDEELTSEFIMNQINAKIYELKSMPSRRKKFRGVYASIFKPNDLEIKNYVFCKRCQQVLQYHDTHGFVLYRHGCYKDSLLKSNEHSSNNCNTKNCQICIAKSKRDERKEEMQIKDDIRKKLAAKVYSLKLNRKHGTPLWKMFARIFDNNGLLLEDFAFCTQCKKILKSKGNNNSSNLYRHYCYKSYRNFEEEKTLKDVIYLNFDNVTNNSNNCSEEGEEEVSSREFLQNSHISQIAAEEEKEENSNLKLEFDDDSNETQTVTCEDFPSEHIPEIEDSSIDPNASYLKVDDGRIETLQYSQLKIEPDLNIVMDSHDSHLKTAEDDSHIESRHNSLDTMDTQMQATNDDDEEPTSEFIMRQINAKIYKLKSMPRRRNKLRGVYARIFKPNDVEIKKHVVCKLCQRVLQYHDTHGFVLYRHGCYKESLLTSNGSVKSKTNLDIESEEENDEHNSSNCHIKDCQTCSAISRRGQRKEELLIKDGILKKLVAKVYSLRLQRKPRTPLWRMFAKILDSNGWPLKDFAFCTQCKGILKSKGNNSSNLYRHHCYKPFLQKMGAACQKNESEDAEENELEEYRHSKGGKNLKDYIYFNIDNVKNGSVSQIAAEEEGEVLSGNSHISQKEAEKETSSLVRVKPSPKAVDKNSSFYIMSQLRSKVYKLRMPHKPQAPMWQVFAKIVKPNGNEIKGMALCTMCKRLFKCKNRLFHNLQRHICFKLHHQESNKVDNGDAEDEQQQKSAYKDFYFEMDIIDQPSLSHIEFDDDANDTQAETDEDSSQSEDIPPSKYSPIEPDESYLKADDGTAKAFILAKLYSKCYRLRMQRNPRIALWKIFAHITRTNGSAINDFVFCTRCQNLMKFKNNNTANLYRHICFKNNLQQINVVDATQAERESKSSKKDFIYYDFEANPTIEPSYESPSTLIIDDGSSAASIKPIIEPCYESSRTFIMDKLCSKVYKLGVQKNPHKHLWKVFAKIVRPNGTDVKDFICCNLCKKVLRCKNKRTSNLHRHICYRKTLKENSPHVHKQEDEQWDGEGEEEHKTNAKVYEYVNYELDMIPEHVEYCLEMGVYKLKGNEANPQISKYAQIINKHESILKNMLYCNECKTVVEEHELDEHNCEDSHALREEKRQNLKKRFQKEKHECMKAEIKTKINAGNYQVDNEDVMYNLYVMIRNSNNIIIEGYLYCIQCGSVLKHEKRDHRNIKRHRCYLKALKEGEKPAFRAEKRTHRENSPSYEDSRSRDSVSSQTASHPIWSKYELIPMSDGSNLKGVVSCRLCKMVLRYDGCNESDLQLHKCLTMAPMRTTLNALELASDYKEDVVKHSQENPSKRIKIEILDAYSIGIKQDVLDGEQEEEKEEEFPCNTFIEASKIQAHSLSPPPLHYFTANESANVDRSMQVVKEKITKGLYRLQPCNVEDAAQQSMFAMIIQENGQAIIEPWLFCRQCSSIVVSQNLNQHSCYRNVQRKLSHEDKAKTLAVYSKWSIEVGQDVSNLQTLGFSKLLRHWLHMGAKQGGKGLSQAKDYIPNSLSVAEKLKEMARVKQDDIKNKIKDMPSWLNISVELWPEVLINKSFLSLTLHYAKDFKLQQLVLGVKSLQPVSNNDQDIRFKIDNILADFEIFPAGKNIIYVLEETNEFKQALNADNSRLINCSSYMLAKVIDKSLEDTPQLVGLTNNCSLIAHLYKDLIGEQMEEEEEQSQPEALLTDCNSSFTLLLLISSKWFEIRKFKSQIVDTLRLSQTTWMAIQTLMDLFKNVEIIMKRLQDNQSPSLCFVIPSVKRLKMMCESIPNHEATEIALFKANMLKNLDAIWCSNNINMWHKIAYFLYPPTNKEQTHELPDIKKFCMEQMKAILPDQVEKAEELSSPLSIKTPPSDEEEDADEIDFFFPQLRTHNTNARLKTQQQQQEELERYCLENVLLNANFNVLQWWESNANKYPLLSKLALQILTIPASTKKLQRLKALRKNVISQSKDVDNILFLNSLLQSGIYDAT</sequence>
<keyword evidence="11" id="KW-1185">Reference proteome</keyword>
<feature type="domain" description="BED-type" evidence="9">
    <location>
        <begin position="499"/>
        <end position="558"/>
    </location>
</feature>
<evidence type="ECO:0000256" key="8">
    <source>
        <dbReference type="SAM" id="MobiDB-lite"/>
    </source>
</evidence>
<feature type="compositionally biased region" description="Low complexity" evidence="8">
    <location>
        <begin position="569"/>
        <end position="584"/>
    </location>
</feature>
<feature type="region of interest" description="Disordered" evidence="8">
    <location>
        <begin position="1487"/>
        <end position="1517"/>
    </location>
</feature>
<evidence type="ECO:0000256" key="1">
    <source>
        <dbReference type="ARBA" id="ARBA00004123"/>
    </source>
</evidence>
<organism evidence="10 11">
    <name type="scientific">Stomoxys calcitrans</name>
    <name type="common">Stable fly</name>
    <name type="synonym">Conops calcitrans</name>
    <dbReference type="NCBI Taxonomy" id="35570"/>
    <lineage>
        <taxon>Eukaryota</taxon>
        <taxon>Metazoa</taxon>
        <taxon>Ecdysozoa</taxon>
        <taxon>Arthropoda</taxon>
        <taxon>Hexapoda</taxon>
        <taxon>Insecta</taxon>
        <taxon>Pterygota</taxon>
        <taxon>Neoptera</taxon>
        <taxon>Endopterygota</taxon>
        <taxon>Diptera</taxon>
        <taxon>Brachycera</taxon>
        <taxon>Muscomorpha</taxon>
        <taxon>Muscoidea</taxon>
        <taxon>Muscidae</taxon>
        <taxon>Stomoxys</taxon>
    </lineage>
</organism>
<feature type="region of interest" description="Disordered" evidence="8">
    <location>
        <begin position="1335"/>
        <end position="1357"/>
    </location>
</feature>
<protein>
    <recommendedName>
        <fullName evidence="9">BED-type domain-containing protein</fullName>
    </recommendedName>
</protein>
<evidence type="ECO:0000313" key="11">
    <source>
        <dbReference type="Proteomes" id="UP000095300"/>
    </source>
</evidence>
<dbReference type="PANTHER" id="PTHR42264">
    <property type="entry name" value="EPHRIN_REC_LIKE DOMAIN-CONTAINING PROTEIN"/>
    <property type="match status" value="1"/>
</dbReference>
<keyword evidence="5" id="KW-0238">DNA-binding</keyword>
<accession>A0A1I8Q317</accession>
<dbReference type="InterPro" id="IPR012337">
    <property type="entry name" value="RNaseH-like_sf"/>
</dbReference>
<dbReference type="InterPro" id="IPR003656">
    <property type="entry name" value="Znf_BED"/>
</dbReference>
<evidence type="ECO:0000256" key="4">
    <source>
        <dbReference type="ARBA" id="ARBA00022833"/>
    </source>
</evidence>
<gene>
    <name evidence="10" type="primary">106085034</name>
</gene>
<feature type="region of interest" description="Disordered" evidence="8">
    <location>
        <begin position="558"/>
        <end position="584"/>
    </location>
</feature>
<evidence type="ECO:0000256" key="2">
    <source>
        <dbReference type="ARBA" id="ARBA00022723"/>
    </source>
</evidence>
<evidence type="ECO:0000256" key="3">
    <source>
        <dbReference type="ARBA" id="ARBA00022771"/>
    </source>
</evidence>
<feature type="domain" description="BED-type" evidence="9">
    <location>
        <begin position="1388"/>
        <end position="1447"/>
    </location>
</feature>
<feature type="domain" description="BED-type" evidence="9">
    <location>
        <begin position="1223"/>
        <end position="1290"/>
    </location>
</feature>
<feature type="domain" description="BED-type" evidence="9">
    <location>
        <begin position="1683"/>
        <end position="1751"/>
    </location>
</feature>
<dbReference type="OrthoDB" id="10051975at2759"/>
<keyword evidence="4" id="KW-0862">Zinc</keyword>
<dbReference type="InterPro" id="IPR008906">
    <property type="entry name" value="HATC_C_dom"/>
</dbReference>
<dbReference type="STRING" id="35570.A0A1I8Q317"/>
<evidence type="ECO:0000256" key="6">
    <source>
        <dbReference type="ARBA" id="ARBA00023242"/>
    </source>
</evidence>
<feature type="compositionally biased region" description="Basic and acidic residues" evidence="8">
    <location>
        <begin position="1939"/>
        <end position="1961"/>
    </location>
</feature>
<evidence type="ECO:0000256" key="7">
    <source>
        <dbReference type="PROSITE-ProRule" id="PRU00027"/>
    </source>
</evidence>
<dbReference type="SMART" id="SM00614">
    <property type="entry name" value="ZnF_BED"/>
    <property type="match status" value="6"/>
</dbReference>
<dbReference type="Pfam" id="PF05699">
    <property type="entry name" value="Dimer_Tnp_hAT"/>
    <property type="match status" value="1"/>
</dbReference>
<dbReference type="GO" id="GO:0003677">
    <property type="term" value="F:DNA binding"/>
    <property type="evidence" value="ECO:0007669"/>
    <property type="project" value="UniProtKB-KW"/>
</dbReference>
<dbReference type="VEuPathDB" id="VectorBase:SCAU013412"/>
<evidence type="ECO:0000313" key="10">
    <source>
        <dbReference type="EnsemblMetazoa" id="SCAU013412-PB"/>
    </source>
</evidence>
<dbReference type="Proteomes" id="UP000095300">
    <property type="component" value="Unassembled WGS sequence"/>
</dbReference>
<keyword evidence="6" id="KW-0539">Nucleus</keyword>
<evidence type="ECO:0000259" key="9">
    <source>
        <dbReference type="PROSITE" id="PS50808"/>
    </source>
</evidence>
<evidence type="ECO:0000256" key="5">
    <source>
        <dbReference type="ARBA" id="ARBA00023125"/>
    </source>
</evidence>
<proteinExistence type="predicted"/>
<feature type="compositionally biased region" description="Acidic residues" evidence="8">
    <location>
        <begin position="558"/>
        <end position="568"/>
    </location>
</feature>